<organism evidence="1 2">
    <name type="scientific">Seinonella peptonophila</name>
    <dbReference type="NCBI Taxonomy" id="112248"/>
    <lineage>
        <taxon>Bacteria</taxon>
        <taxon>Bacillati</taxon>
        <taxon>Bacillota</taxon>
        <taxon>Bacilli</taxon>
        <taxon>Bacillales</taxon>
        <taxon>Thermoactinomycetaceae</taxon>
        <taxon>Seinonella</taxon>
    </lineage>
</organism>
<protein>
    <recommendedName>
        <fullName evidence="3">DUF370 domain-containing protein</fullName>
    </recommendedName>
</protein>
<evidence type="ECO:0008006" key="3">
    <source>
        <dbReference type="Google" id="ProtNLM"/>
    </source>
</evidence>
<keyword evidence="2" id="KW-1185">Reference proteome</keyword>
<sequence>MFIHLGGSQTIRLREIIAILEAEGQDLSVHDSFIAAADREGWIERITEDEIKSYVVTDFKIYASPISSITLKKRAGFQHQNLKVGDVDASSGCQL</sequence>
<dbReference type="EMBL" id="FQVL01000004">
    <property type="protein sequence ID" value="SHE86655.1"/>
    <property type="molecule type" value="Genomic_DNA"/>
</dbReference>
<dbReference type="NCBIfam" id="NF046065">
    <property type="entry name" value="MtxRegRemB"/>
    <property type="match status" value="1"/>
</dbReference>
<gene>
    <name evidence="1" type="ORF">SAMN05444392_10449</name>
</gene>
<dbReference type="OrthoDB" id="9811390at2"/>
<reference evidence="1 2" key="1">
    <citation type="submission" date="2016-11" db="EMBL/GenBank/DDBJ databases">
        <authorList>
            <person name="Jaros S."/>
            <person name="Januszkiewicz K."/>
            <person name="Wedrychowicz H."/>
        </authorList>
    </citation>
    <scope>NUCLEOTIDE SEQUENCE [LARGE SCALE GENOMIC DNA]</scope>
    <source>
        <strain evidence="1 2">DSM 44666</strain>
    </source>
</reference>
<dbReference type="AlphaFoldDB" id="A0A1M4WZM8"/>
<dbReference type="RefSeq" id="WP_073154450.1">
    <property type="nucleotide sequence ID" value="NZ_FQVL01000004.1"/>
</dbReference>
<dbReference type="Pfam" id="PF04025">
    <property type="entry name" value="RemA-like"/>
    <property type="match status" value="1"/>
</dbReference>
<evidence type="ECO:0000313" key="1">
    <source>
        <dbReference type="EMBL" id="SHE86655.1"/>
    </source>
</evidence>
<name>A0A1M4WZM8_9BACL</name>
<dbReference type="InterPro" id="IPR007169">
    <property type="entry name" value="RemA-like"/>
</dbReference>
<dbReference type="Proteomes" id="UP000184476">
    <property type="component" value="Unassembled WGS sequence"/>
</dbReference>
<proteinExistence type="predicted"/>
<dbReference type="STRING" id="112248.SAMN05444392_10449"/>
<accession>A0A1M4WZM8</accession>
<evidence type="ECO:0000313" key="2">
    <source>
        <dbReference type="Proteomes" id="UP000184476"/>
    </source>
</evidence>